<dbReference type="EMBL" id="AY095180">
    <property type="protein sequence ID" value="AAM12273.1"/>
    <property type="molecule type" value="mRNA"/>
</dbReference>
<organism evidence="1">
    <name type="scientific">Drosophila melanogaster</name>
    <name type="common">Fruit fly</name>
    <dbReference type="NCBI Taxonomy" id="7227"/>
    <lineage>
        <taxon>Eukaryota</taxon>
        <taxon>Metazoa</taxon>
        <taxon>Ecdysozoa</taxon>
        <taxon>Arthropoda</taxon>
        <taxon>Hexapoda</taxon>
        <taxon>Insecta</taxon>
        <taxon>Pterygota</taxon>
        <taxon>Neoptera</taxon>
        <taxon>Endopterygota</taxon>
        <taxon>Diptera</taxon>
        <taxon>Brachycera</taxon>
        <taxon>Muscomorpha</taxon>
        <taxon>Ephydroidea</taxon>
        <taxon>Drosophilidae</taxon>
        <taxon>Drosophila</taxon>
        <taxon>Sophophora</taxon>
    </lineage>
</organism>
<name>Q8SWS9_DROME</name>
<reference evidence="1" key="1">
    <citation type="submission" date="2002-04" db="EMBL/GenBank/DDBJ databases">
        <authorList>
            <person name="Stapleton M."/>
            <person name="Brokstein P."/>
            <person name="Hong L."/>
            <person name="Agbayani A."/>
            <person name="Carlson J."/>
            <person name="Champe M."/>
            <person name="Chavez C."/>
            <person name="Dorsett V."/>
            <person name="Dresnek D."/>
            <person name="Farfan D."/>
            <person name="Frise E."/>
            <person name="George R."/>
            <person name="Gonzalez M."/>
            <person name="Guarin H."/>
            <person name="Kronmiller B."/>
            <person name="Li P."/>
            <person name="Liao G."/>
            <person name="Miranda A."/>
            <person name="Mungall C.J."/>
            <person name="Nunoo J."/>
            <person name="Pacleb J."/>
            <person name="Paragas V."/>
            <person name="Park S."/>
            <person name="Patel S."/>
            <person name="Phouanenavong S."/>
            <person name="Wan K."/>
            <person name="Yu C."/>
            <person name="Lewis S.E."/>
            <person name="Rubin G.M."/>
            <person name="Celniker S."/>
        </authorList>
    </citation>
    <scope>NUCLEOTIDE SEQUENCE</scope>
    <source>
        <strain evidence="1">Berkeley</strain>
    </source>
</reference>
<dbReference type="AlphaFoldDB" id="Q8SWS9"/>
<sequence length="84" mass="9385">MLFNIVRLALDNSSKRFDLLGAGGQGFCTLLNDGCQCGNNAIQHAVAGRRGKSALRTIWIKQICLLHCFLLVFKHRFDLLLLLL</sequence>
<proteinExistence type="evidence at transcript level"/>
<accession>Q8SWS9</accession>
<evidence type="ECO:0000313" key="1">
    <source>
        <dbReference type="EMBL" id="AAM12273.1"/>
    </source>
</evidence>
<protein>
    <submittedName>
        <fullName evidence="1">GH27201p</fullName>
    </submittedName>
</protein>